<gene>
    <name evidence="17" type="ORF">FHW18_002858</name>
</gene>
<comment type="function">
    <text evidence="12">Subunits I and II form the functional core of the enzyme complex. Electrons originating in cytochrome c are transferred via heme a and Cu(A) to the binuclear center formed by heme a3 and Cu(B).</text>
</comment>
<dbReference type="PROSITE" id="PS51257">
    <property type="entry name" value="PROKAR_LIPOPROTEIN"/>
    <property type="match status" value="1"/>
</dbReference>
<evidence type="ECO:0000256" key="1">
    <source>
        <dbReference type="ARBA" id="ARBA00004141"/>
    </source>
</evidence>
<dbReference type="EMBL" id="JACBYR010000001">
    <property type="protein sequence ID" value="NYE83587.1"/>
    <property type="molecule type" value="Genomic_DNA"/>
</dbReference>
<evidence type="ECO:0000256" key="14">
    <source>
        <dbReference type="ARBA" id="ARBA00047816"/>
    </source>
</evidence>
<keyword evidence="9 15" id="KW-1133">Transmembrane helix</keyword>
<keyword evidence="11 15" id="KW-0472">Membrane</keyword>
<dbReference type="GO" id="GO:0016491">
    <property type="term" value="F:oxidoreductase activity"/>
    <property type="evidence" value="ECO:0007669"/>
    <property type="project" value="UniProtKB-KW"/>
</dbReference>
<dbReference type="PROSITE" id="PS00078">
    <property type="entry name" value="COX2"/>
    <property type="match status" value="1"/>
</dbReference>
<evidence type="ECO:0000256" key="4">
    <source>
        <dbReference type="ARBA" id="ARBA00022448"/>
    </source>
</evidence>
<comment type="similarity">
    <text evidence="3">Belongs to the cytochrome c oxidase subunit 2 family.</text>
</comment>
<keyword evidence="8" id="KW-0249">Electron transport</keyword>
<evidence type="ECO:0000313" key="17">
    <source>
        <dbReference type="EMBL" id="NYE83587.1"/>
    </source>
</evidence>
<keyword evidence="7" id="KW-0479">Metal-binding</keyword>
<dbReference type="Gene3D" id="2.60.40.420">
    <property type="entry name" value="Cupredoxins - blue copper proteins"/>
    <property type="match status" value="1"/>
</dbReference>
<dbReference type="GO" id="GO:0004129">
    <property type="term" value="F:cytochrome-c oxidase activity"/>
    <property type="evidence" value="ECO:0007669"/>
    <property type="project" value="UniProtKB-EC"/>
</dbReference>
<evidence type="ECO:0000256" key="9">
    <source>
        <dbReference type="ARBA" id="ARBA00022989"/>
    </source>
</evidence>
<dbReference type="InterPro" id="IPR008972">
    <property type="entry name" value="Cupredoxin"/>
</dbReference>
<dbReference type="Proteomes" id="UP000542125">
    <property type="component" value="Unassembled WGS sequence"/>
</dbReference>
<dbReference type="PRINTS" id="PR01166">
    <property type="entry name" value="CYCOXIDASEII"/>
</dbReference>
<dbReference type="InterPro" id="IPR034236">
    <property type="entry name" value="CuRO_CcO_Caa3_II"/>
</dbReference>
<keyword evidence="6 15" id="KW-0812">Transmembrane</keyword>
<evidence type="ECO:0000256" key="15">
    <source>
        <dbReference type="SAM" id="Phobius"/>
    </source>
</evidence>
<dbReference type="PROSITE" id="PS50857">
    <property type="entry name" value="COX2_CUA"/>
    <property type="match status" value="1"/>
</dbReference>
<sequence length="239" mass="25700">MTVRRPARLLTRAPIVAAWLAALSGCTSGPLSALDPGGPVSTSVARVWWVMFSGAMLVLVAMLLIGVLAMVASPRTRARVSTRQWLIIGGLAVPGVVIASLLIYGLTAGPRMLPVPSTAAMRVEIEARQWAWEARYPERQWTGSRGADMTQTIIHIPAGEPVDFHITSRDVIHSFWIPRLGGKMDAIPGRSNVMRLQADAPGIYRGVCAEFCGVGHALMPFEVHAHDASEFTRSGGAAR</sequence>
<dbReference type="GO" id="GO:0016020">
    <property type="term" value="C:membrane"/>
    <property type="evidence" value="ECO:0007669"/>
    <property type="project" value="UniProtKB-SubCell"/>
</dbReference>
<accession>A0A7Y9IV30</accession>
<protein>
    <recommendedName>
        <fullName evidence="13">Cytochrome aa3 subunit 2</fullName>
    </recommendedName>
</protein>
<evidence type="ECO:0000256" key="11">
    <source>
        <dbReference type="ARBA" id="ARBA00023136"/>
    </source>
</evidence>
<dbReference type="GO" id="GO:0042597">
    <property type="term" value="C:periplasmic space"/>
    <property type="evidence" value="ECO:0007669"/>
    <property type="project" value="UniProtKB-SubCell"/>
</dbReference>
<evidence type="ECO:0000256" key="7">
    <source>
        <dbReference type="ARBA" id="ARBA00022723"/>
    </source>
</evidence>
<dbReference type="InterPro" id="IPR002429">
    <property type="entry name" value="CcO_II-like_C"/>
</dbReference>
<dbReference type="InterPro" id="IPR001505">
    <property type="entry name" value="Copper_CuA"/>
</dbReference>
<dbReference type="PANTHER" id="PTHR22888">
    <property type="entry name" value="CYTOCHROME C OXIDASE, SUBUNIT II"/>
    <property type="match status" value="1"/>
</dbReference>
<dbReference type="Pfam" id="PF00116">
    <property type="entry name" value="COX2"/>
    <property type="match status" value="1"/>
</dbReference>
<evidence type="ECO:0000256" key="5">
    <source>
        <dbReference type="ARBA" id="ARBA00022660"/>
    </source>
</evidence>
<evidence type="ECO:0000256" key="6">
    <source>
        <dbReference type="ARBA" id="ARBA00022692"/>
    </source>
</evidence>
<name>A0A7Y9IV30_9BURK</name>
<comment type="catalytic activity">
    <reaction evidence="14">
        <text>4 Fe(II)-[cytochrome c] + O2 + 8 H(+)(in) = 4 Fe(III)-[cytochrome c] + 2 H2O + 4 H(+)(out)</text>
        <dbReference type="Rhea" id="RHEA:11436"/>
        <dbReference type="Rhea" id="RHEA-COMP:10350"/>
        <dbReference type="Rhea" id="RHEA-COMP:14399"/>
        <dbReference type="ChEBI" id="CHEBI:15377"/>
        <dbReference type="ChEBI" id="CHEBI:15378"/>
        <dbReference type="ChEBI" id="CHEBI:15379"/>
        <dbReference type="ChEBI" id="CHEBI:29033"/>
        <dbReference type="ChEBI" id="CHEBI:29034"/>
        <dbReference type="EC" id="7.1.1.9"/>
    </reaction>
</comment>
<evidence type="ECO:0000256" key="13">
    <source>
        <dbReference type="ARBA" id="ARBA00031399"/>
    </source>
</evidence>
<dbReference type="CDD" id="cd04213">
    <property type="entry name" value="CuRO_CcO_Caa3_II"/>
    <property type="match status" value="1"/>
</dbReference>
<evidence type="ECO:0000313" key="18">
    <source>
        <dbReference type="Proteomes" id="UP000542125"/>
    </source>
</evidence>
<dbReference type="NCBIfam" id="TIGR02866">
    <property type="entry name" value="CoxB"/>
    <property type="match status" value="1"/>
</dbReference>
<evidence type="ECO:0000259" key="16">
    <source>
        <dbReference type="PROSITE" id="PS50857"/>
    </source>
</evidence>
<dbReference type="InterPro" id="IPR045187">
    <property type="entry name" value="CcO_II"/>
</dbReference>
<keyword evidence="17" id="KW-0560">Oxidoreductase</keyword>
<proteinExistence type="inferred from homology"/>
<organism evidence="17 18">
    <name type="scientific">Pigmentiphaga litoralis</name>
    <dbReference type="NCBI Taxonomy" id="516702"/>
    <lineage>
        <taxon>Bacteria</taxon>
        <taxon>Pseudomonadati</taxon>
        <taxon>Pseudomonadota</taxon>
        <taxon>Betaproteobacteria</taxon>
        <taxon>Burkholderiales</taxon>
        <taxon>Alcaligenaceae</taxon>
        <taxon>Pigmentiphaga</taxon>
    </lineage>
</organism>
<feature type="domain" description="Cytochrome oxidase subunit II copper A binding" evidence="16">
    <location>
        <begin position="118"/>
        <end position="237"/>
    </location>
</feature>
<dbReference type="InterPro" id="IPR014222">
    <property type="entry name" value="Cyt_c_oxidase_su2"/>
</dbReference>
<dbReference type="PANTHER" id="PTHR22888:SF9">
    <property type="entry name" value="CYTOCHROME C OXIDASE SUBUNIT 2"/>
    <property type="match status" value="1"/>
</dbReference>
<evidence type="ECO:0000256" key="3">
    <source>
        <dbReference type="ARBA" id="ARBA00007866"/>
    </source>
</evidence>
<dbReference type="RefSeq" id="WP_179587358.1">
    <property type="nucleotide sequence ID" value="NZ_JACBYR010000001.1"/>
</dbReference>
<comment type="subcellular location">
    <subcellularLocation>
        <location evidence="1">Membrane</location>
        <topology evidence="1">Multi-pass membrane protein</topology>
    </subcellularLocation>
    <subcellularLocation>
        <location evidence="2">Periplasm</location>
    </subcellularLocation>
</comment>
<keyword evidence="5" id="KW-0679">Respiratory chain</keyword>
<evidence type="ECO:0000256" key="10">
    <source>
        <dbReference type="ARBA" id="ARBA00023008"/>
    </source>
</evidence>
<evidence type="ECO:0000256" key="8">
    <source>
        <dbReference type="ARBA" id="ARBA00022982"/>
    </source>
</evidence>
<keyword evidence="18" id="KW-1185">Reference proteome</keyword>
<feature type="transmembrane region" description="Helical" evidence="15">
    <location>
        <begin position="85"/>
        <end position="106"/>
    </location>
</feature>
<dbReference type="GO" id="GO:0042773">
    <property type="term" value="P:ATP synthesis coupled electron transport"/>
    <property type="evidence" value="ECO:0007669"/>
    <property type="project" value="TreeGrafter"/>
</dbReference>
<dbReference type="AlphaFoldDB" id="A0A7Y9IV30"/>
<evidence type="ECO:0000256" key="12">
    <source>
        <dbReference type="ARBA" id="ARBA00024688"/>
    </source>
</evidence>
<keyword evidence="4" id="KW-0813">Transport</keyword>
<keyword evidence="10" id="KW-0186">Copper</keyword>
<reference evidence="17 18" key="1">
    <citation type="submission" date="2020-07" db="EMBL/GenBank/DDBJ databases">
        <title>Genomic Encyclopedia of Type Strains, Phase IV (KMG-V): Genome sequencing to study the core and pangenomes of soil and plant-associated prokaryotes.</title>
        <authorList>
            <person name="Whitman W."/>
        </authorList>
    </citation>
    <scope>NUCLEOTIDE SEQUENCE [LARGE SCALE GENOMIC DNA]</scope>
    <source>
        <strain evidence="17 18">SAS40</strain>
    </source>
</reference>
<evidence type="ECO:0000256" key="2">
    <source>
        <dbReference type="ARBA" id="ARBA00004418"/>
    </source>
</evidence>
<comment type="caution">
    <text evidence="17">The sequence shown here is derived from an EMBL/GenBank/DDBJ whole genome shotgun (WGS) entry which is preliminary data.</text>
</comment>
<dbReference type="SUPFAM" id="SSF49503">
    <property type="entry name" value="Cupredoxins"/>
    <property type="match status" value="1"/>
</dbReference>
<feature type="transmembrane region" description="Helical" evidence="15">
    <location>
        <begin position="49"/>
        <end position="73"/>
    </location>
</feature>
<dbReference type="GO" id="GO:0005507">
    <property type="term" value="F:copper ion binding"/>
    <property type="evidence" value="ECO:0007669"/>
    <property type="project" value="InterPro"/>
</dbReference>